<evidence type="ECO:0000313" key="1">
    <source>
        <dbReference type="EMBL" id="RRR47860.1"/>
    </source>
</evidence>
<comment type="caution">
    <text evidence="1">The sequence shown here is derived from an EMBL/GenBank/DDBJ whole genome shotgun (WGS) entry which is preliminary data.</text>
</comment>
<keyword evidence="2" id="KW-1185">Reference proteome</keyword>
<keyword evidence="1" id="KW-0238">DNA-binding</keyword>
<accession>A0ACD2ES36</accession>
<sequence length="93" mass="10494">MAYEFASVIMPRMMTTSQAAAALDISIPVLQRAIRKSGLRMRLTKRGTDYLFSPDDLDAVAEYRRKPKPAKNPGHSDTPGLPLEWLLSRPRDH</sequence>
<proteinExistence type="predicted"/>
<dbReference type="Proteomes" id="UP000268891">
    <property type="component" value="Unassembled WGS sequence"/>
</dbReference>
<name>A0ACD2ES36_9MYCO</name>
<gene>
    <name evidence="1" type="ORF">EHH44_03145</name>
</gene>
<evidence type="ECO:0000313" key="2">
    <source>
        <dbReference type="Proteomes" id="UP000268891"/>
    </source>
</evidence>
<reference evidence="1" key="1">
    <citation type="submission" date="2018-11" db="EMBL/GenBank/DDBJ databases">
        <authorList>
            <person name="Sattar A."/>
            <person name="Zunita Z."/>
            <person name="Jalila A."/>
            <person name="Saleha A.A."/>
        </authorList>
    </citation>
    <scope>NUCLEOTIDE SEQUENCE</scope>
    <source>
        <strain evidence="1">F12-74</strain>
    </source>
</reference>
<dbReference type="EMBL" id="RRZR01000003">
    <property type="protein sequence ID" value="RRR47860.1"/>
    <property type="molecule type" value="Genomic_DNA"/>
</dbReference>
<organism evidence="1 2">
    <name type="scientific">Mycolicibacter terrae</name>
    <dbReference type="NCBI Taxonomy" id="1788"/>
    <lineage>
        <taxon>Bacteria</taxon>
        <taxon>Bacillati</taxon>
        <taxon>Actinomycetota</taxon>
        <taxon>Actinomycetes</taxon>
        <taxon>Mycobacteriales</taxon>
        <taxon>Mycobacteriaceae</taxon>
        <taxon>Mycolicibacter</taxon>
    </lineage>
</organism>
<protein>
    <submittedName>
        <fullName evidence="1">DNA-binding protein</fullName>
    </submittedName>
</protein>